<organism evidence="2 3">
    <name type="scientific">Allorhodopirellula heiligendammensis</name>
    <dbReference type="NCBI Taxonomy" id="2714739"/>
    <lineage>
        <taxon>Bacteria</taxon>
        <taxon>Pseudomonadati</taxon>
        <taxon>Planctomycetota</taxon>
        <taxon>Planctomycetia</taxon>
        <taxon>Pirellulales</taxon>
        <taxon>Pirellulaceae</taxon>
        <taxon>Allorhodopirellula</taxon>
    </lineage>
</organism>
<dbReference type="Proteomes" id="UP000319908">
    <property type="component" value="Unassembled WGS sequence"/>
</dbReference>
<dbReference type="SUPFAM" id="SSF56935">
    <property type="entry name" value="Porins"/>
    <property type="match status" value="1"/>
</dbReference>
<dbReference type="AlphaFoldDB" id="A0A5C6BFF0"/>
<feature type="chain" id="PRO_5023125879" description="Porin" evidence="1">
    <location>
        <begin position="24"/>
        <end position="451"/>
    </location>
</feature>
<sequence>MKLTKLALIAAIACGIHTGTAAAEQNNEIQLISHAAQCDCGQPVCGCESVEPIYELGDFGLGSCEGGCDSGCDSAGGCGSGSCCGKELGDPWTLFEERNGWSFGGWTDIGYHSSNNTGNGILGTGGAPANFNNYADRVQLQQQWLYLEKATDGSDGLSFGGRIDYLYGTDAPDTQAFGVTNDSWDNSWDNGGAYGNALPQVYGEVAYGDTKVKFGHFFTIVGNEVVAATGNFFYSRQFTFYNAEPFTHTGVLATHTMNNDKTTLYGGWVSGWDSGFEDNGDAFLGGIGHQFTDNFSLLYTTCIGRFSNATNTPNVGGERGSIHSFIATIQLTDKLLNLTQFDYLDTTDATDALVRQTYGLNTYFIYQMTDRLALGSRTEYFNWATPEVRAANPGLNSADLFNQTVGINYNINANLMVRPEMRWIVDYDRTGVNEDNARNKAIFGMDAIFTF</sequence>
<dbReference type="RefSeq" id="WP_146409234.1">
    <property type="nucleotide sequence ID" value="NZ_SJPU01000003.1"/>
</dbReference>
<evidence type="ECO:0000313" key="3">
    <source>
        <dbReference type="Proteomes" id="UP000319908"/>
    </source>
</evidence>
<comment type="caution">
    <text evidence="2">The sequence shown here is derived from an EMBL/GenBank/DDBJ whole genome shotgun (WGS) entry which is preliminary data.</text>
</comment>
<gene>
    <name evidence="2" type="ORF">Poly21_47690</name>
</gene>
<keyword evidence="1" id="KW-0732">Signal</keyword>
<dbReference type="InterPro" id="IPR011486">
    <property type="entry name" value="BBP2"/>
</dbReference>
<evidence type="ECO:0000313" key="2">
    <source>
        <dbReference type="EMBL" id="TWU10863.1"/>
    </source>
</evidence>
<dbReference type="EMBL" id="SJPU01000003">
    <property type="protein sequence ID" value="TWU10863.1"/>
    <property type="molecule type" value="Genomic_DNA"/>
</dbReference>
<dbReference type="OrthoDB" id="9775763at2"/>
<feature type="signal peptide" evidence="1">
    <location>
        <begin position="1"/>
        <end position="23"/>
    </location>
</feature>
<reference evidence="2 3" key="1">
    <citation type="journal article" date="2020" name="Antonie Van Leeuwenhoek">
        <title>Rhodopirellula heiligendammensis sp. nov., Rhodopirellula pilleata sp. nov., and Rhodopirellula solitaria sp. nov. isolated from natural or artificial marine surfaces in Northern Germany and California, USA, and emended description of the genus Rhodopirellula.</title>
        <authorList>
            <person name="Kallscheuer N."/>
            <person name="Wiegand S."/>
            <person name="Jogler M."/>
            <person name="Boedeker C."/>
            <person name="Peeters S.H."/>
            <person name="Rast P."/>
            <person name="Heuer A."/>
            <person name="Jetten M.S.M."/>
            <person name="Rohde M."/>
            <person name="Jogler C."/>
        </authorList>
    </citation>
    <scope>NUCLEOTIDE SEQUENCE [LARGE SCALE GENOMIC DNA]</scope>
    <source>
        <strain evidence="2 3">Poly21</strain>
    </source>
</reference>
<accession>A0A5C6BFF0</accession>
<protein>
    <recommendedName>
        <fullName evidence="4">Porin</fullName>
    </recommendedName>
</protein>
<dbReference type="Pfam" id="PF07642">
    <property type="entry name" value="BBP2"/>
    <property type="match status" value="1"/>
</dbReference>
<evidence type="ECO:0000256" key="1">
    <source>
        <dbReference type="SAM" id="SignalP"/>
    </source>
</evidence>
<evidence type="ECO:0008006" key="4">
    <source>
        <dbReference type="Google" id="ProtNLM"/>
    </source>
</evidence>
<name>A0A5C6BFF0_9BACT</name>
<proteinExistence type="predicted"/>
<keyword evidence="3" id="KW-1185">Reference proteome</keyword>